<reference evidence="1" key="1">
    <citation type="submission" date="2023-05" db="EMBL/GenBank/DDBJ databases">
        <title>Nepenthes gracilis genome sequencing.</title>
        <authorList>
            <person name="Fukushima K."/>
        </authorList>
    </citation>
    <scope>NUCLEOTIDE SEQUENCE</scope>
    <source>
        <strain evidence="1">SING2019-196</strain>
    </source>
</reference>
<keyword evidence="2" id="KW-1185">Reference proteome</keyword>
<dbReference type="AlphaFoldDB" id="A0AAD3S2I1"/>
<proteinExistence type="predicted"/>
<protein>
    <submittedName>
        <fullName evidence="1">Uncharacterized protein</fullName>
    </submittedName>
</protein>
<sequence length="71" mass="7618">MGRGAPNLCGRNLPLVISCTLKSSVPHPGLYCILSAKLRKGLQCSMVGAALPFSSFSLPLPRTTFQLEERS</sequence>
<gene>
    <name evidence="1" type="ORF">Nepgr_004800</name>
</gene>
<accession>A0AAD3S2I1</accession>
<evidence type="ECO:0000313" key="2">
    <source>
        <dbReference type="Proteomes" id="UP001279734"/>
    </source>
</evidence>
<evidence type="ECO:0000313" key="1">
    <source>
        <dbReference type="EMBL" id="GMH02961.1"/>
    </source>
</evidence>
<dbReference type="EMBL" id="BSYO01000004">
    <property type="protein sequence ID" value="GMH02961.1"/>
    <property type="molecule type" value="Genomic_DNA"/>
</dbReference>
<name>A0AAD3S2I1_NEPGR</name>
<dbReference type="Proteomes" id="UP001279734">
    <property type="component" value="Unassembled WGS sequence"/>
</dbReference>
<comment type="caution">
    <text evidence="1">The sequence shown here is derived from an EMBL/GenBank/DDBJ whole genome shotgun (WGS) entry which is preliminary data.</text>
</comment>
<organism evidence="1 2">
    <name type="scientific">Nepenthes gracilis</name>
    <name type="common">Slender pitcher plant</name>
    <dbReference type="NCBI Taxonomy" id="150966"/>
    <lineage>
        <taxon>Eukaryota</taxon>
        <taxon>Viridiplantae</taxon>
        <taxon>Streptophyta</taxon>
        <taxon>Embryophyta</taxon>
        <taxon>Tracheophyta</taxon>
        <taxon>Spermatophyta</taxon>
        <taxon>Magnoliopsida</taxon>
        <taxon>eudicotyledons</taxon>
        <taxon>Gunneridae</taxon>
        <taxon>Pentapetalae</taxon>
        <taxon>Caryophyllales</taxon>
        <taxon>Nepenthaceae</taxon>
        <taxon>Nepenthes</taxon>
    </lineage>
</organism>